<evidence type="ECO:0000313" key="7">
    <source>
        <dbReference type="EMBL" id="KAJ8771069.1"/>
    </source>
</evidence>
<dbReference type="SMART" id="SM00853">
    <property type="entry name" value="MutL_C"/>
    <property type="match status" value="1"/>
</dbReference>
<dbReference type="GO" id="GO:0032300">
    <property type="term" value="C:mismatch repair complex"/>
    <property type="evidence" value="ECO:0007669"/>
    <property type="project" value="InterPro"/>
</dbReference>
<dbReference type="Gene3D" id="3.30.1370.100">
    <property type="entry name" value="MutL, C-terminal domain, regulatory subdomain"/>
    <property type="match status" value="1"/>
</dbReference>
<dbReference type="Gene3D" id="3.30.230.10">
    <property type="match status" value="1"/>
</dbReference>
<feature type="compositionally biased region" description="Basic and acidic residues" evidence="4">
    <location>
        <begin position="749"/>
        <end position="776"/>
    </location>
</feature>
<dbReference type="AlphaFoldDB" id="A0AAV8TYF8"/>
<dbReference type="PANTHER" id="PTHR10073:SF47">
    <property type="entry name" value="DNA MISMATCH REPAIR PROTEIN MLH3"/>
    <property type="match status" value="1"/>
</dbReference>
<dbReference type="GO" id="GO:0140664">
    <property type="term" value="F:ATP-dependent DNA damage sensor activity"/>
    <property type="evidence" value="ECO:0007669"/>
    <property type="project" value="InterPro"/>
</dbReference>
<dbReference type="SUPFAM" id="SSF55874">
    <property type="entry name" value="ATPase domain of HSP90 chaperone/DNA topoisomerase II/histidine kinase"/>
    <property type="match status" value="1"/>
</dbReference>
<dbReference type="Pfam" id="PF08676">
    <property type="entry name" value="MutL_C"/>
    <property type="match status" value="1"/>
</dbReference>
<dbReference type="Pfam" id="PF01119">
    <property type="entry name" value="DNA_mis_repair"/>
    <property type="match status" value="1"/>
</dbReference>
<dbReference type="SUPFAM" id="SSF54211">
    <property type="entry name" value="Ribosomal protein S5 domain 2-like"/>
    <property type="match status" value="1"/>
</dbReference>
<dbReference type="Pfam" id="PF13589">
    <property type="entry name" value="HATPase_c_3"/>
    <property type="match status" value="1"/>
</dbReference>
<dbReference type="GO" id="GO:0016887">
    <property type="term" value="F:ATP hydrolysis activity"/>
    <property type="evidence" value="ECO:0007669"/>
    <property type="project" value="InterPro"/>
</dbReference>
<gene>
    <name evidence="7" type="ORF">K2173_023394</name>
</gene>
<dbReference type="SUPFAM" id="SSF118116">
    <property type="entry name" value="DNA mismatch repair protein MutL"/>
    <property type="match status" value="1"/>
</dbReference>
<dbReference type="InterPro" id="IPR037198">
    <property type="entry name" value="MutL_C_sf"/>
</dbReference>
<evidence type="ECO:0008006" key="9">
    <source>
        <dbReference type="Google" id="ProtNLM"/>
    </source>
</evidence>
<dbReference type="GO" id="GO:0005524">
    <property type="term" value="F:ATP binding"/>
    <property type="evidence" value="ECO:0007669"/>
    <property type="project" value="InterPro"/>
</dbReference>
<dbReference type="EMBL" id="JAIWQS010000003">
    <property type="protein sequence ID" value="KAJ8771069.1"/>
    <property type="molecule type" value="Genomic_DNA"/>
</dbReference>
<dbReference type="Gene3D" id="3.30.565.10">
    <property type="entry name" value="Histidine kinase-like ATPase, C-terminal domain"/>
    <property type="match status" value="1"/>
</dbReference>
<organism evidence="7 8">
    <name type="scientific">Erythroxylum novogranatense</name>
    <dbReference type="NCBI Taxonomy" id="1862640"/>
    <lineage>
        <taxon>Eukaryota</taxon>
        <taxon>Viridiplantae</taxon>
        <taxon>Streptophyta</taxon>
        <taxon>Embryophyta</taxon>
        <taxon>Tracheophyta</taxon>
        <taxon>Spermatophyta</taxon>
        <taxon>Magnoliopsida</taxon>
        <taxon>eudicotyledons</taxon>
        <taxon>Gunneridae</taxon>
        <taxon>Pentapetalae</taxon>
        <taxon>rosids</taxon>
        <taxon>fabids</taxon>
        <taxon>Malpighiales</taxon>
        <taxon>Erythroxylaceae</taxon>
        <taxon>Erythroxylum</taxon>
    </lineage>
</organism>
<dbReference type="FunFam" id="3.30.565.10:FF:000003">
    <property type="entry name" value="DNA mismatch repair endonuclease MutL"/>
    <property type="match status" value="1"/>
</dbReference>
<dbReference type="InterPro" id="IPR036890">
    <property type="entry name" value="HATPase_C_sf"/>
</dbReference>
<dbReference type="SMART" id="SM01340">
    <property type="entry name" value="DNA_mis_repair"/>
    <property type="match status" value="1"/>
</dbReference>
<reference evidence="7 8" key="1">
    <citation type="submission" date="2021-09" db="EMBL/GenBank/DDBJ databases">
        <title>Genomic insights and catalytic innovation underlie evolution of tropane alkaloids biosynthesis.</title>
        <authorList>
            <person name="Wang Y.-J."/>
            <person name="Tian T."/>
            <person name="Huang J.-P."/>
            <person name="Huang S.-X."/>
        </authorList>
    </citation>
    <scope>NUCLEOTIDE SEQUENCE [LARGE SCALE GENOMIC DNA]</scope>
    <source>
        <strain evidence="7">KIB-2018</strain>
        <tissue evidence="7">Leaf</tissue>
    </source>
</reference>
<dbReference type="InterPro" id="IPR002099">
    <property type="entry name" value="MutL/Mlh/PMS"/>
</dbReference>
<dbReference type="FunFam" id="3.30.1370.100:FF:000007">
    <property type="entry name" value="MUTL protein homolog 3"/>
    <property type="match status" value="1"/>
</dbReference>
<evidence type="ECO:0000259" key="5">
    <source>
        <dbReference type="SMART" id="SM00853"/>
    </source>
</evidence>
<dbReference type="CDD" id="cd16926">
    <property type="entry name" value="HATPase_MutL-MLH-PMS-like"/>
    <property type="match status" value="1"/>
</dbReference>
<comment type="caution">
    <text evidence="7">The sequence shown here is derived from an EMBL/GenBank/DDBJ whole genome shotgun (WGS) entry which is preliminary data.</text>
</comment>
<dbReference type="InterPro" id="IPR038973">
    <property type="entry name" value="MutL/Mlh/Pms-like"/>
</dbReference>
<dbReference type="Gene3D" id="3.30.1540.20">
    <property type="entry name" value="MutL, C-terminal domain, dimerisation subdomain"/>
    <property type="match status" value="1"/>
</dbReference>
<feature type="region of interest" description="Disordered" evidence="4">
    <location>
        <begin position="744"/>
        <end position="782"/>
    </location>
</feature>
<dbReference type="InterPro" id="IPR042120">
    <property type="entry name" value="MutL_C_dimsub"/>
</dbReference>
<dbReference type="NCBIfam" id="TIGR00585">
    <property type="entry name" value="mutl"/>
    <property type="match status" value="1"/>
</dbReference>
<evidence type="ECO:0000313" key="8">
    <source>
        <dbReference type="Proteomes" id="UP001159364"/>
    </source>
</evidence>
<evidence type="ECO:0000256" key="1">
    <source>
        <dbReference type="ARBA" id="ARBA00006082"/>
    </source>
</evidence>
<dbReference type="Proteomes" id="UP001159364">
    <property type="component" value="Linkage Group LG03"/>
</dbReference>
<keyword evidence="3" id="KW-0234">DNA repair</keyword>
<dbReference type="PROSITE" id="PS00058">
    <property type="entry name" value="DNA_MISMATCH_REPAIR_1"/>
    <property type="match status" value="1"/>
</dbReference>
<dbReference type="InterPro" id="IPR014721">
    <property type="entry name" value="Ribsml_uS5_D2-typ_fold_subgr"/>
</dbReference>
<accession>A0AAV8TYF8</accession>
<dbReference type="InterPro" id="IPR014790">
    <property type="entry name" value="MutL_C"/>
</dbReference>
<dbReference type="InterPro" id="IPR020568">
    <property type="entry name" value="Ribosomal_Su5_D2-typ_SF"/>
</dbReference>
<dbReference type="GO" id="GO:0006298">
    <property type="term" value="P:mismatch repair"/>
    <property type="evidence" value="ECO:0007669"/>
    <property type="project" value="InterPro"/>
</dbReference>
<dbReference type="GO" id="GO:0030983">
    <property type="term" value="F:mismatched DNA binding"/>
    <property type="evidence" value="ECO:0007669"/>
    <property type="project" value="InterPro"/>
</dbReference>
<name>A0AAV8TYF8_9ROSI</name>
<feature type="domain" description="MutL C-terminal dimerisation" evidence="5">
    <location>
        <begin position="965"/>
        <end position="1125"/>
    </location>
</feature>
<keyword evidence="8" id="KW-1185">Reference proteome</keyword>
<dbReference type="InterPro" id="IPR013507">
    <property type="entry name" value="DNA_mismatch_S5_2-like"/>
</dbReference>
<evidence type="ECO:0000256" key="4">
    <source>
        <dbReference type="SAM" id="MobiDB-lite"/>
    </source>
</evidence>
<proteinExistence type="inferred from homology"/>
<keyword evidence="2" id="KW-0227">DNA damage</keyword>
<sequence length="1202" mass="135371">MGDIRPLPEASRSSIRSGVIVFDLVRVVEELVLNSLDAGATKVSVYVGLRTCYVKVVDDGSGISRDGLELLGERYVTSKFHHLADTDTVNWSFGFRGEALASISDISLLEIVTKASGRPNGYRKTIKGSKCLYLGIDDEKKDFGTTIIVYDLFYNQPVRRKILQSSPKKVLHLVKQCVFQIALVHPHISFKVVDFDSEEELLSTLPSSTLTLLKRGFGIESSSPSHELNVRHGVLKLSGYIWGPLDGSADKAFQYIYINSRFVCKGPIHKLLNELAARFEHLDKCRSLSQKGKRSRPHAFPSYIVNLCCPSSLYDLIFEPSKTYVEFKDWVPILNFIEKAIQNHWKNSITQETAENLEFAARKCSIQNDLSSSLLASASSTMGFEQKLNGGYGGVSYNEFQHDLSGPKGQQSEMGWACQSDLSLPSLNGPPCDTMPRLTKRSNRNLLISDNKTLDEDGYFLEDMFTTRERFCDTTEGPLLRSEWEEGSPNIESGAKSVSYSYSLGHIDINDGEATRNDKTSFLESCSSQGSFPLNRDLIRSKEGFKSLVDSFNTKRRRFFTDEDEYLVEIDSCNTSFVELRRILKQDTASCAQWYPTNFMDIDITSDFIPSCSSDKSLSLHEKPYAKHLVPIEGLFEETAWGIEDNPLGKSFKGSSRSGIRQEYWNFFDSEENEHESSYDILSESPNKENDLSWRDDVFGSKYNAHNQKGCESHQRPILDELSLEHSHLSLDLSKAEYSLLEPYSKVQKSNEKQGSKRNQSRDHCSVQDHAHTDQRKRSHSAPPFYCKKRRLISLNQYSIMEFGKELTQLFHDGSTSPDDVSEIGCHVMTHRYNPTCIAACATDAKELKLHLQPYHEDPEFNSRPCTNNFTGIVADMENIQNNKKFQQLRFTQDSDCPGEGITKETITAGSKWRNNFQQIADNNASRNMGSQHDILDISSGFLHLAGNSLVPGSIHRNYLDDAKVLQQVDKKFIPIVAGKALSLIDQHAADERIRLEELRQKVLSGQEKTITYLDAEEELVLPEMGFQLLHNYAEQVRGWGWICNTEAQSAATFTKNLNLLHQQPIAVTLIAVPRILGVNLSDRDLLEFLQQLADTDGSSSMPPAVLRVLNFKACRGAIMFGDALLPSECALIVEELRRTSLCFQCAHGRPTAIPLVDLEMLHGQIAKLGVLDNDSSKCCHELRRQELNLERAIKRLNAARS</sequence>
<evidence type="ECO:0000259" key="6">
    <source>
        <dbReference type="SMART" id="SM01340"/>
    </source>
</evidence>
<evidence type="ECO:0000256" key="3">
    <source>
        <dbReference type="ARBA" id="ARBA00023204"/>
    </source>
</evidence>
<protein>
    <recommendedName>
        <fullName evidence="9">DNA mismatch repair protein MLH3</fullName>
    </recommendedName>
</protein>
<feature type="domain" description="DNA mismatch repair protein S5" evidence="6">
    <location>
        <begin position="213"/>
        <end position="346"/>
    </location>
</feature>
<evidence type="ECO:0000256" key="2">
    <source>
        <dbReference type="ARBA" id="ARBA00022763"/>
    </source>
</evidence>
<dbReference type="InterPro" id="IPR042121">
    <property type="entry name" value="MutL_C_regsub"/>
</dbReference>
<dbReference type="PANTHER" id="PTHR10073">
    <property type="entry name" value="DNA MISMATCH REPAIR PROTEIN MLH, PMS, MUTL"/>
    <property type="match status" value="1"/>
</dbReference>
<dbReference type="InterPro" id="IPR014762">
    <property type="entry name" value="DNA_mismatch_repair_CS"/>
</dbReference>
<comment type="similarity">
    <text evidence="1">Belongs to the DNA mismatch repair MutL/HexB family.</text>
</comment>